<keyword evidence="1" id="KW-0472">Membrane</keyword>
<dbReference type="Proteomes" id="UP000663852">
    <property type="component" value="Unassembled WGS sequence"/>
</dbReference>
<dbReference type="AlphaFoldDB" id="A0A815VUR3"/>
<reference evidence="2" key="1">
    <citation type="submission" date="2021-02" db="EMBL/GenBank/DDBJ databases">
        <authorList>
            <person name="Nowell W R."/>
        </authorList>
    </citation>
    <scope>NUCLEOTIDE SEQUENCE</scope>
</reference>
<proteinExistence type="predicted"/>
<dbReference type="OrthoDB" id="10013189at2759"/>
<protein>
    <submittedName>
        <fullName evidence="2">Uncharacterized protein</fullName>
    </submittedName>
</protein>
<keyword evidence="1" id="KW-0812">Transmembrane</keyword>
<evidence type="ECO:0000313" key="3">
    <source>
        <dbReference type="Proteomes" id="UP000663852"/>
    </source>
</evidence>
<accession>A0A815VUR3</accession>
<evidence type="ECO:0000313" key="2">
    <source>
        <dbReference type="EMBL" id="CAF1536812.1"/>
    </source>
</evidence>
<name>A0A815VUR3_ADIRI</name>
<sequence length="408" mass="45431">MSNIILSFVFFNIFLISFINCNGLFYLQRIPSSCMETTITITMNNTSTNNCFIFSWQEIVELTTNYTTYRKPNTNETFYAQIGALTVLGTIDDYDLDYQCPPVGYNGVGPGCSTQSDTHLVVLHINTLDNKLYSIDVILSGSPFPSPNTLVDNQPPFGRARHVFDPAIPVQSTGYLKVCKNGYSNRCPNANISAHKLPNPLPSNTGYGIFGIQAANFVTNAVWIMDDINQLLIVTAGTTYYYFNASGFYQYNYGSNTCTWLSACNYRCEAYNYNSRFLDYAGEWIVTKKWGIQNMQPVAVQAWIGTAIDAAGIFPIIMYVDNATGHYIGLDKLDAKPAAKIGALYWYIAHDDTKIGESIPKFHPSVVDAGCTNLLSDWTGINNCEAIMTSKNIPKIILLLFIAYLPMV</sequence>
<evidence type="ECO:0000256" key="1">
    <source>
        <dbReference type="SAM" id="Phobius"/>
    </source>
</evidence>
<gene>
    <name evidence="2" type="ORF">EDS130_LOCUS45011</name>
</gene>
<dbReference type="EMBL" id="CAJNOJ010000978">
    <property type="protein sequence ID" value="CAF1536812.1"/>
    <property type="molecule type" value="Genomic_DNA"/>
</dbReference>
<organism evidence="2 3">
    <name type="scientific">Adineta ricciae</name>
    <name type="common">Rotifer</name>
    <dbReference type="NCBI Taxonomy" id="249248"/>
    <lineage>
        <taxon>Eukaryota</taxon>
        <taxon>Metazoa</taxon>
        <taxon>Spiralia</taxon>
        <taxon>Gnathifera</taxon>
        <taxon>Rotifera</taxon>
        <taxon>Eurotatoria</taxon>
        <taxon>Bdelloidea</taxon>
        <taxon>Adinetida</taxon>
        <taxon>Adinetidae</taxon>
        <taxon>Adineta</taxon>
    </lineage>
</organism>
<feature type="transmembrane region" description="Helical" evidence="1">
    <location>
        <begin position="6"/>
        <end position="27"/>
    </location>
</feature>
<comment type="caution">
    <text evidence="2">The sequence shown here is derived from an EMBL/GenBank/DDBJ whole genome shotgun (WGS) entry which is preliminary data.</text>
</comment>
<keyword evidence="1" id="KW-1133">Transmembrane helix</keyword>